<proteinExistence type="predicted"/>
<keyword evidence="2" id="KW-1185">Reference proteome</keyword>
<dbReference type="PATRIC" id="fig|1716141.3.peg.422"/>
<gene>
    <name evidence="1" type="ORF">STSP_04020</name>
</gene>
<protein>
    <recommendedName>
        <fullName evidence="3">DDE Tnp4 domain-containing protein</fullName>
    </recommendedName>
</protein>
<comment type="caution">
    <text evidence="1">The sequence shown here is derived from an EMBL/GenBank/DDBJ whole genome shotgun (WGS) entry which is preliminary data.</text>
</comment>
<evidence type="ECO:0000313" key="1">
    <source>
        <dbReference type="EMBL" id="OAH16211.1"/>
    </source>
</evidence>
<reference evidence="1 2" key="1">
    <citation type="submission" date="2015-12" db="EMBL/GenBank/DDBJ databases">
        <title>Genome sequence of Streptomyces sp. G25.</title>
        <authorList>
            <person name="Poehlein A."/>
            <person name="Roettig A."/>
            <person name="Hiessl S."/>
            <person name="Hauschild P."/>
            <person name="Schauer J."/>
            <person name="Madkour M.H."/>
            <person name="Al-Ansari A.M."/>
            <person name="Almakishah N.H."/>
            <person name="Steinbuechel A."/>
            <person name="Daniel R."/>
        </authorList>
    </citation>
    <scope>NUCLEOTIDE SEQUENCE [LARGE SCALE GENOMIC DNA]</scope>
    <source>
        <strain evidence="2">G25(2015)</strain>
    </source>
</reference>
<organism evidence="1 2">
    <name type="scientific">Streptomyces jeddahensis</name>
    <dbReference type="NCBI Taxonomy" id="1716141"/>
    <lineage>
        <taxon>Bacteria</taxon>
        <taxon>Bacillati</taxon>
        <taxon>Actinomycetota</taxon>
        <taxon>Actinomycetes</taxon>
        <taxon>Kitasatosporales</taxon>
        <taxon>Streptomycetaceae</taxon>
        <taxon>Streptomyces</taxon>
    </lineage>
</organism>
<accession>A0A177HZD8</accession>
<dbReference type="STRING" id="1716141.STSP_04020"/>
<dbReference type="AlphaFoldDB" id="A0A177HZD8"/>
<evidence type="ECO:0000313" key="2">
    <source>
        <dbReference type="Proteomes" id="UP000077381"/>
    </source>
</evidence>
<name>A0A177HZD8_9ACTN</name>
<dbReference type="Proteomes" id="UP000077381">
    <property type="component" value="Unassembled WGS sequence"/>
</dbReference>
<dbReference type="EMBL" id="LOHS01000022">
    <property type="protein sequence ID" value="OAH16211.1"/>
    <property type="molecule type" value="Genomic_DNA"/>
</dbReference>
<evidence type="ECO:0008006" key="3">
    <source>
        <dbReference type="Google" id="ProtNLM"/>
    </source>
</evidence>
<sequence length="52" mass="5715">MIRGVHAVAERANALLKVTFKALRRVSLDPSAITRIARAALVLLQLEHDHTA</sequence>